<gene>
    <name evidence="1" type="primary">NO351</name>
</gene>
<name>E9PAE0_YEASX</name>
<organism evidence="1">
    <name type="scientific">Saccharomyces cerevisiae</name>
    <name type="common">Baker's yeast</name>
    <dbReference type="NCBI Taxonomy" id="4932"/>
    <lineage>
        <taxon>Eukaryota</taxon>
        <taxon>Fungi</taxon>
        <taxon>Dikarya</taxon>
        <taxon>Ascomycota</taxon>
        <taxon>Saccharomycotina</taxon>
        <taxon>Saccharomycetes</taxon>
        <taxon>Saccharomycetales</taxon>
        <taxon>Saccharomycetaceae</taxon>
        <taxon>Saccharomyces</taxon>
    </lineage>
</organism>
<sequence length="24" mass="2779">MLLKVHGRKISAGHLYKIGLFFHI</sequence>
<accession>E9PAE0</accession>
<reference evidence="1" key="5">
    <citation type="submission" date="1995-01" db="EMBL/GenBank/DDBJ databases">
        <authorList>
            <person name="NICAUD J.J."/>
        </authorList>
    </citation>
    <scope>NUCLEOTIDE SEQUENCE</scope>
    <source>
        <strain evidence="1">FY1676</strain>
    </source>
</reference>
<dbReference type="AlphaFoldDB" id="E9PAE0"/>
<reference evidence="1" key="3">
    <citation type="submission" date="1995-01" db="EMBL/GenBank/DDBJ databases">
        <title>Sequence analysis of a 13.9 Kb fragment of yeast chromosome XIV identifies the DAL82, RFA2 and MCK1 loci and six new ORF.</title>
        <authorList>
            <person name="Maftahi M."/>
            <person name="Nicaud J."/>
            <person name="Levesque H."/>
            <person name="Gaillardin C."/>
        </authorList>
    </citation>
    <scope>NUCLEOTIDE SEQUENCE</scope>
    <source>
        <strain evidence="1">FY1676</strain>
    </source>
</reference>
<reference evidence="1" key="2">
    <citation type="journal article" date="1995" name="Yeast">
        <title>Sequencing analysis of a 24.7 kb fragment of yeast chromosome XIV identifies six known genes, a new member of the hexose transporter family and ten new open reading frames.</title>
        <authorList>
            <person name="Maftahi M."/>
            <person name="Nicaud J.-M."/>
            <person name="Levesque H."/>
            <person name="Gaillardin C."/>
        </authorList>
    </citation>
    <scope>NUCLEOTIDE SEQUENCE</scope>
    <source>
        <strain evidence="1">FY1676</strain>
    </source>
</reference>
<protein>
    <submittedName>
        <fullName evidence="1">NO351 protein</fullName>
    </submittedName>
</protein>
<dbReference type="EMBL" id="Z46259">
    <property type="protein sequence ID" value="CAA86379.1"/>
    <property type="molecule type" value="Genomic_DNA"/>
</dbReference>
<reference evidence="1" key="1">
    <citation type="journal article" date="1995" name="Yeast">
        <title>Sequencing analysis of a 15.4 kb fragment of yeast chromosome XIV identifies the RPD3, PAS8 and KRE1 loci, five new open reading frames.</title>
        <authorList>
            <person name="Maftahi M."/>
            <person name="Nicaud J.-M."/>
            <person name="Levesque H."/>
            <person name="Gaillardin C."/>
        </authorList>
    </citation>
    <scope>NUCLEOTIDE SEQUENCE</scope>
    <source>
        <strain evidence="1">FY1676</strain>
    </source>
</reference>
<proteinExistence type="predicted"/>
<evidence type="ECO:0000313" key="1">
    <source>
        <dbReference type="EMBL" id="CAA86379.1"/>
    </source>
</evidence>
<reference evidence="1" key="4">
    <citation type="submission" date="1995-01" db="EMBL/GenBank/DDBJ databases">
        <title>Sequencing analysis of a 11.3 Kb fragment of yeast chromosome XIV identifies the PHA2, ATP11, DAL82 loci a new member of hexose transporter family and three new ORF.</title>
        <authorList>
            <person name="Maftahi M."/>
            <person name="Nicaud J."/>
            <person name="Levesque H."/>
            <person name="Gaillardin C."/>
        </authorList>
    </citation>
    <scope>NUCLEOTIDE SEQUENCE</scope>
    <source>
        <strain evidence="1">FY1676</strain>
    </source>
</reference>